<evidence type="ECO:0000256" key="1">
    <source>
        <dbReference type="SAM" id="SignalP"/>
    </source>
</evidence>
<keyword evidence="1" id="KW-0732">Signal</keyword>
<dbReference type="AlphaFoldDB" id="A0A0N4ZSR0"/>
<protein>
    <submittedName>
        <fullName evidence="3">Uncharacterized protein</fullName>
    </submittedName>
</protein>
<feature type="signal peptide" evidence="1">
    <location>
        <begin position="1"/>
        <end position="35"/>
    </location>
</feature>
<organism evidence="2 3">
    <name type="scientific">Parastrongyloides trichosuri</name>
    <name type="common">Possum-specific nematode worm</name>
    <dbReference type="NCBI Taxonomy" id="131310"/>
    <lineage>
        <taxon>Eukaryota</taxon>
        <taxon>Metazoa</taxon>
        <taxon>Ecdysozoa</taxon>
        <taxon>Nematoda</taxon>
        <taxon>Chromadorea</taxon>
        <taxon>Rhabditida</taxon>
        <taxon>Tylenchina</taxon>
        <taxon>Panagrolaimomorpha</taxon>
        <taxon>Strongyloidoidea</taxon>
        <taxon>Strongyloididae</taxon>
        <taxon>Parastrongyloides</taxon>
    </lineage>
</organism>
<name>A0A0N4ZSR0_PARTI</name>
<dbReference type="Proteomes" id="UP000038045">
    <property type="component" value="Unplaced"/>
</dbReference>
<sequence>MNIRKILKQTKTLMVPTVLLLFFLLSIFVNSSVEGKNINDANSNYPSGIIIDGLEVQNIISNLPMKSRPFDSYKKFRDNLRNKLFEHPNKNREQTFRPTVRVSHAKASRNCFFSPIQCQLNVKKLNDMKDPSFQLFKKRPNTFFKKNLDINKSLRLLVLS</sequence>
<reference evidence="3" key="1">
    <citation type="submission" date="2017-02" db="UniProtKB">
        <authorList>
            <consortium name="WormBaseParasite"/>
        </authorList>
    </citation>
    <scope>IDENTIFICATION</scope>
</reference>
<dbReference type="WBParaSite" id="PTRK_0001154200.1">
    <property type="protein sequence ID" value="PTRK_0001154200.1"/>
    <property type="gene ID" value="PTRK_0001154200"/>
</dbReference>
<proteinExistence type="predicted"/>
<evidence type="ECO:0000313" key="2">
    <source>
        <dbReference type="Proteomes" id="UP000038045"/>
    </source>
</evidence>
<feature type="chain" id="PRO_5005892173" evidence="1">
    <location>
        <begin position="36"/>
        <end position="160"/>
    </location>
</feature>
<evidence type="ECO:0000313" key="3">
    <source>
        <dbReference type="WBParaSite" id="PTRK_0001154200.1"/>
    </source>
</evidence>
<accession>A0A0N4ZSR0</accession>
<keyword evidence="2" id="KW-1185">Reference proteome</keyword>